<dbReference type="FunFam" id="1.10.8.50:FF:000009">
    <property type="entry name" value="Formamidopyrimidine-DNA glycosylase"/>
    <property type="match status" value="1"/>
</dbReference>
<keyword evidence="4" id="KW-0378">Hydrolase</keyword>
<evidence type="ECO:0000256" key="2">
    <source>
        <dbReference type="ARBA" id="ARBA00009409"/>
    </source>
</evidence>
<evidence type="ECO:0000256" key="9">
    <source>
        <dbReference type="ARBA" id="ARBA00023295"/>
    </source>
</evidence>
<keyword evidence="6" id="KW-0234">DNA repair</keyword>
<evidence type="ECO:0000256" key="10">
    <source>
        <dbReference type="SAM" id="MobiDB-lite"/>
    </source>
</evidence>
<evidence type="ECO:0000259" key="11">
    <source>
        <dbReference type="PROSITE" id="PS51068"/>
    </source>
</evidence>
<comment type="similarity">
    <text evidence="2">Belongs to the FPG family.</text>
</comment>
<keyword evidence="5" id="KW-0238">DNA-binding</keyword>
<dbReference type="InterPro" id="IPR015886">
    <property type="entry name" value="H2TH_FPG"/>
</dbReference>
<dbReference type="InterPro" id="IPR010979">
    <property type="entry name" value="Ribosomal_uS13-like_H2TH"/>
</dbReference>
<dbReference type="SMART" id="SM01232">
    <property type="entry name" value="H2TH"/>
    <property type="match status" value="1"/>
</dbReference>
<dbReference type="PANTHER" id="PTHR22993">
    <property type="entry name" value="FORMAMIDOPYRIMIDINE-DNA GLYCOSYLASE"/>
    <property type="match status" value="1"/>
</dbReference>
<dbReference type="AlphaFoldDB" id="A0A5C3QY82"/>
<dbReference type="GO" id="GO:0008534">
    <property type="term" value="F:oxidized purine nucleobase lesion DNA N-glycosylase activity"/>
    <property type="evidence" value="ECO:0007669"/>
    <property type="project" value="UniProtKB-EC"/>
</dbReference>
<name>A0A5C3QY82_9AGAR</name>
<dbReference type="GO" id="GO:0003906">
    <property type="term" value="F:DNA-(apurinic or apyrimidinic site) endonuclease activity"/>
    <property type="evidence" value="ECO:0007669"/>
    <property type="project" value="InterPro"/>
</dbReference>
<dbReference type="GO" id="GO:0005634">
    <property type="term" value="C:nucleus"/>
    <property type="evidence" value="ECO:0007669"/>
    <property type="project" value="TreeGrafter"/>
</dbReference>
<gene>
    <name evidence="12" type="ORF">BDV98DRAFT_600369</name>
</gene>
<comment type="catalytic activity">
    <reaction evidence="1">
        <text>Hydrolysis of DNA containing ring-opened 7-methylguanine residues, releasing 2,6-diamino-4-hydroxy-5-(N-methyl)formamidopyrimidine.</text>
        <dbReference type="EC" id="3.2.2.23"/>
    </reaction>
</comment>
<dbReference type="Gene3D" id="3.20.190.10">
    <property type="entry name" value="MutM-like, N-terminal"/>
    <property type="match status" value="1"/>
</dbReference>
<organism evidence="12 13">
    <name type="scientific">Pterulicium gracile</name>
    <dbReference type="NCBI Taxonomy" id="1884261"/>
    <lineage>
        <taxon>Eukaryota</taxon>
        <taxon>Fungi</taxon>
        <taxon>Dikarya</taxon>
        <taxon>Basidiomycota</taxon>
        <taxon>Agaricomycotina</taxon>
        <taxon>Agaricomycetes</taxon>
        <taxon>Agaricomycetidae</taxon>
        <taxon>Agaricales</taxon>
        <taxon>Pleurotineae</taxon>
        <taxon>Pterulaceae</taxon>
        <taxon>Pterulicium</taxon>
    </lineage>
</organism>
<evidence type="ECO:0000256" key="7">
    <source>
        <dbReference type="ARBA" id="ARBA00023239"/>
    </source>
</evidence>
<dbReference type="InterPro" id="IPR035937">
    <property type="entry name" value="FPG_N"/>
</dbReference>
<keyword evidence="13" id="KW-1185">Reference proteome</keyword>
<evidence type="ECO:0000256" key="1">
    <source>
        <dbReference type="ARBA" id="ARBA00001668"/>
    </source>
</evidence>
<dbReference type="Pfam" id="PF06831">
    <property type="entry name" value="H2TH"/>
    <property type="match status" value="1"/>
</dbReference>
<dbReference type="STRING" id="1884261.A0A5C3QY82"/>
<feature type="domain" description="Formamidopyrimidine-DNA glycosylase catalytic" evidence="11">
    <location>
        <begin position="2"/>
        <end position="100"/>
    </location>
</feature>
<keyword evidence="9" id="KW-0326">Glycosidase</keyword>
<evidence type="ECO:0000313" key="12">
    <source>
        <dbReference type="EMBL" id="TFL06307.1"/>
    </source>
</evidence>
<feature type="compositionally biased region" description="Acidic residues" evidence="10">
    <location>
        <begin position="314"/>
        <end position="325"/>
    </location>
</feature>
<keyword evidence="7" id="KW-0456">Lyase</keyword>
<proteinExistence type="inferred from homology"/>
<dbReference type="Proteomes" id="UP000305067">
    <property type="component" value="Unassembled WGS sequence"/>
</dbReference>
<evidence type="ECO:0000256" key="3">
    <source>
        <dbReference type="ARBA" id="ARBA00022763"/>
    </source>
</evidence>
<reference evidence="12 13" key="1">
    <citation type="journal article" date="2019" name="Nat. Ecol. Evol.">
        <title>Megaphylogeny resolves global patterns of mushroom evolution.</title>
        <authorList>
            <person name="Varga T."/>
            <person name="Krizsan K."/>
            <person name="Foldi C."/>
            <person name="Dima B."/>
            <person name="Sanchez-Garcia M."/>
            <person name="Sanchez-Ramirez S."/>
            <person name="Szollosi G.J."/>
            <person name="Szarkandi J.G."/>
            <person name="Papp V."/>
            <person name="Albert L."/>
            <person name="Andreopoulos W."/>
            <person name="Angelini C."/>
            <person name="Antonin V."/>
            <person name="Barry K.W."/>
            <person name="Bougher N.L."/>
            <person name="Buchanan P."/>
            <person name="Buyck B."/>
            <person name="Bense V."/>
            <person name="Catcheside P."/>
            <person name="Chovatia M."/>
            <person name="Cooper J."/>
            <person name="Damon W."/>
            <person name="Desjardin D."/>
            <person name="Finy P."/>
            <person name="Geml J."/>
            <person name="Haridas S."/>
            <person name="Hughes K."/>
            <person name="Justo A."/>
            <person name="Karasinski D."/>
            <person name="Kautmanova I."/>
            <person name="Kiss B."/>
            <person name="Kocsube S."/>
            <person name="Kotiranta H."/>
            <person name="LaButti K.M."/>
            <person name="Lechner B.E."/>
            <person name="Liimatainen K."/>
            <person name="Lipzen A."/>
            <person name="Lukacs Z."/>
            <person name="Mihaltcheva S."/>
            <person name="Morgado L.N."/>
            <person name="Niskanen T."/>
            <person name="Noordeloos M.E."/>
            <person name="Ohm R.A."/>
            <person name="Ortiz-Santana B."/>
            <person name="Ovrebo C."/>
            <person name="Racz N."/>
            <person name="Riley R."/>
            <person name="Savchenko A."/>
            <person name="Shiryaev A."/>
            <person name="Soop K."/>
            <person name="Spirin V."/>
            <person name="Szebenyi C."/>
            <person name="Tomsovsky M."/>
            <person name="Tulloss R.E."/>
            <person name="Uehling J."/>
            <person name="Grigoriev I.V."/>
            <person name="Vagvolgyi C."/>
            <person name="Papp T."/>
            <person name="Martin F.M."/>
            <person name="Miettinen O."/>
            <person name="Hibbett D.S."/>
            <person name="Nagy L.G."/>
        </authorList>
    </citation>
    <scope>NUCLEOTIDE SEQUENCE [LARGE SCALE GENOMIC DNA]</scope>
    <source>
        <strain evidence="12 13">CBS 309.79</strain>
    </source>
</reference>
<evidence type="ECO:0000313" key="13">
    <source>
        <dbReference type="Proteomes" id="UP000305067"/>
    </source>
</evidence>
<protein>
    <submittedName>
        <fullName evidence="12">AtMMH-1</fullName>
    </submittedName>
</protein>
<keyword evidence="3" id="KW-0227">DNA damage</keyword>
<evidence type="ECO:0000256" key="6">
    <source>
        <dbReference type="ARBA" id="ARBA00023204"/>
    </source>
</evidence>
<evidence type="ECO:0000256" key="4">
    <source>
        <dbReference type="ARBA" id="ARBA00022801"/>
    </source>
</evidence>
<dbReference type="PROSITE" id="PS51068">
    <property type="entry name" value="FPG_CAT"/>
    <property type="match status" value="1"/>
</dbReference>
<dbReference type="CDD" id="cd08972">
    <property type="entry name" value="PF_Nei_N"/>
    <property type="match status" value="1"/>
</dbReference>
<accession>A0A5C3QY82</accession>
<dbReference type="SMART" id="SM00898">
    <property type="entry name" value="Fapy_DNA_glyco"/>
    <property type="match status" value="1"/>
</dbReference>
<feature type="compositionally biased region" description="Acidic residues" evidence="10">
    <location>
        <begin position="299"/>
        <end position="308"/>
    </location>
</feature>
<dbReference type="SUPFAM" id="SSF46946">
    <property type="entry name" value="S13-like H2TH domain"/>
    <property type="match status" value="1"/>
</dbReference>
<dbReference type="GO" id="GO:0016829">
    <property type="term" value="F:lyase activity"/>
    <property type="evidence" value="ECO:0007669"/>
    <property type="project" value="UniProtKB-KW"/>
</dbReference>
<dbReference type="PANTHER" id="PTHR22993:SF9">
    <property type="entry name" value="FORMAMIDOPYRIMIDINE-DNA GLYCOSYLASE"/>
    <property type="match status" value="1"/>
</dbReference>
<sequence length="358" mass="40254">MPELPEVERAAAILRRVAVGKRVESVESFEDTIVFSDTSHTEFAAELTAREITKAARYGKVFYMELDGDGRMPVLHFGMTGMLQVKGEQPLIYGDKKRNKPLDTWPPRFTKFILNLSNGESDTEPTSVAFTDARRLARIRLCAKPLKEPPISELGFDPILSMPIFDDFQTAVTKRKCPIKALLLNQSFSAGVGNWVADEVLYHARIHPEHRCNTLDEAHLLSLHTELSNVCKTAVAVDADSSKFPENWLFKHRWGKGKKEHNLKLPSGEPATIKFITVGGRTSAFVTELQLPPGKIEEERAEEQDELEVPPADDSSDLTDLESDSAPEPPKKRTKRKTKISDEQPTEGARKRPKRRKN</sequence>
<dbReference type="GO" id="GO:0003684">
    <property type="term" value="F:damaged DNA binding"/>
    <property type="evidence" value="ECO:0007669"/>
    <property type="project" value="InterPro"/>
</dbReference>
<dbReference type="GO" id="GO:0006284">
    <property type="term" value="P:base-excision repair"/>
    <property type="evidence" value="ECO:0007669"/>
    <property type="project" value="InterPro"/>
</dbReference>
<evidence type="ECO:0000256" key="5">
    <source>
        <dbReference type="ARBA" id="ARBA00023125"/>
    </source>
</evidence>
<keyword evidence="8" id="KW-0511">Multifunctional enzyme</keyword>
<dbReference type="Pfam" id="PF01149">
    <property type="entry name" value="Fapy_DNA_glyco"/>
    <property type="match status" value="1"/>
</dbReference>
<evidence type="ECO:0000256" key="8">
    <source>
        <dbReference type="ARBA" id="ARBA00023268"/>
    </source>
</evidence>
<dbReference type="SUPFAM" id="SSF81624">
    <property type="entry name" value="N-terminal domain of MutM-like DNA repair proteins"/>
    <property type="match status" value="1"/>
</dbReference>
<dbReference type="OrthoDB" id="444592at2759"/>
<dbReference type="Gene3D" id="1.10.8.50">
    <property type="match status" value="1"/>
</dbReference>
<feature type="region of interest" description="Disordered" evidence="10">
    <location>
        <begin position="290"/>
        <end position="358"/>
    </location>
</feature>
<dbReference type="GO" id="GO:0008270">
    <property type="term" value="F:zinc ion binding"/>
    <property type="evidence" value="ECO:0007669"/>
    <property type="project" value="InterPro"/>
</dbReference>
<dbReference type="EMBL" id="ML178815">
    <property type="protein sequence ID" value="TFL06307.1"/>
    <property type="molecule type" value="Genomic_DNA"/>
</dbReference>
<dbReference type="InterPro" id="IPR012319">
    <property type="entry name" value="FPG_cat"/>
</dbReference>